<gene>
    <name evidence="10" type="ORF">HYN59_01295</name>
</gene>
<sequence length="449" mass="49617">MITKIAWKNIWFKPLNTALSIILLTASVAIITLLILLEEQFEKKFSDNIDGIDLVLGAQGSPLQLILSSVYQVDAPTGNIDYTEAKKWMKSRMVKTAIPLAFGDNYRGFRIVGTTHDYLTKYGAKITDGKSFEKNFEVVAGSAVAEKMKLKVGDKFFGSHGDSEEGELHKDHAYIVTGIASPTGKVVDNLILSNIQSVWAMHDHEHAEGEEGHDHEHEGIAEEAHDHDNHDHAVEAAAPEHEDAHDHDAATEAEHDHGHEDAQISEEGKEITAVLIKFRSKMGIVTWPRLIPQNTKMQAASPAIEINRLFTLFGIGLDALQYLAYGIMLISGISIFIALYNTLKERKYEFALLRVNGASRLQLLSLVLIESLLLCVTGFIFGTIVGRIALSLISGSSEDEFKMSFNPFEFVWEKEGYLFLLTIFVGILAAVIPAIKAYGLNISKTLANA</sequence>
<keyword evidence="4 7" id="KW-1133">Transmembrane helix</keyword>
<feature type="transmembrane region" description="Helical" evidence="7">
    <location>
        <begin position="363"/>
        <end position="396"/>
    </location>
</feature>
<dbReference type="PANTHER" id="PTHR43738:SF2">
    <property type="entry name" value="ABC TRANSPORTER PERMEASE"/>
    <property type="match status" value="1"/>
</dbReference>
<evidence type="ECO:0000256" key="6">
    <source>
        <dbReference type="SAM" id="MobiDB-lite"/>
    </source>
</evidence>
<dbReference type="Proteomes" id="UP000244929">
    <property type="component" value="Chromosome"/>
</dbReference>
<evidence type="ECO:0000259" key="9">
    <source>
        <dbReference type="Pfam" id="PF12704"/>
    </source>
</evidence>
<organism evidence="10 11">
    <name type="scientific">Flavobacterium album</name>
    <dbReference type="NCBI Taxonomy" id="2175091"/>
    <lineage>
        <taxon>Bacteria</taxon>
        <taxon>Pseudomonadati</taxon>
        <taxon>Bacteroidota</taxon>
        <taxon>Flavobacteriia</taxon>
        <taxon>Flavobacteriales</taxon>
        <taxon>Flavobacteriaceae</taxon>
        <taxon>Flavobacterium</taxon>
    </lineage>
</organism>
<dbReference type="EMBL" id="CP029186">
    <property type="protein sequence ID" value="AWH83833.1"/>
    <property type="molecule type" value="Genomic_DNA"/>
</dbReference>
<dbReference type="GO" id="GO:0005886">
    <property type="term" value="C:plasma membrane"/>
    <property type="evidence" value="ECO:0007669"/>
    <property type="project" value="UniProtKB-SubCell"/>
</dbReference>
<protein>
    <submittedName>
        <fullName evidence="10">Permease</fullName>
    </submittedName>
</protein>
<evidence type="ECO:0000256" key="5">
    <source>
        <dbReference type="ARBA" id="ARBA00023136"/>
    </source>
</evidence>
<comment type="subcellular location">
    <subcellularLocation>
        <location evidence="1">Cell membrane</location>
        <topology evidence="1">Multi-pass membrane protein</topology>
    </subcellularLocation>
</comment>
<feature type="transmembrane region" description="Helical" evidence="7">
    <location>
        <begin position="323"/>
        <end position="343"/>
    </location>
</feature>
<evidence type="ECO:0000256" key="1">
    <source>
        <dbReference type="ARBA" id="ARBA00004651"/>
    </source>
</evidence>
<evidence type="ECO:0000256" key="7">
    <source>
        <dbReference type="SAM" id="Phobius"/>
    </source>
</evidence>
<evidence type="ECO:0000256" key="4">
    <source>
        <dbReference type="ARBA" id="ARBA00022989"/>
    </source>
</evidence>
<dbReference type="KEGG" id="falb:HYN59_01295"/>
<dbReference type="Pfam" id="PF12704">
    <property type="entry name" value="MacB_PCD"/>
    <property type="match status" value="1"/>
</dbReference>
<dbReference type="InterPro" id="IPR003838">
    <property type="entry name" value="ABC3_permease_C"/>
</dbReference>
<dbReference type="Pfam" id="PF02687">
    <property type="entry name" value="FtsX"/>
    <property type="match status" value="1"/>
</dbReference>
<reference evidence="10 11" key="1">
    <citation type="submission" date="2018-04" db="EMBL/GenBank/DDBJ databases">
        <title>Genome sequencing of Flavobacterium sp. HYN0059.</title>
        <authorList>
            <person name="Yi H."/>
            <person name="Baek C."/>
        </authorList>
    </citation>
    <scope>NUCLEOTIDE SEQUENCE [LARGE SCALE GENOMIC DNA]</scope>
    <source>
        <strain evidence="10 11">HYN0059</strain>
    </source>
</reference>
<dbReference type="InterPro" id="IPR051125">
    <property type="entry name" value="ABC-4/HrtB_transporter"/>
</dbReference>
<evidence type="ECO:0000313" key="10">
    <source>
        <dbReference type="EMBL" id="AWH83833.1"/>
    </source>
</evidence>
<feature type="domain" description="MacB-like periplasmic core" evidence="9">
    <location>
        <begin position="17"/>
        <end position="198"/>
    </location>
</feature>
<accession>A0A2S1QTX2</accession>
<dbReference type="OrthoDB" id="9784014at2"/>
<evidence type="ECO:0000313" key="11">
    <source>
        <dbReference type="Proteomes" id="UP000244929"/>
    </source>
</evidence>
<feature type="transmembrane region" description="Helical" evidence="7">
    <location>
        <begin position="416"/>
        <end position="435"/>
    </location>
</feature>
<feature type="transmembrane region" description="Helical" evidence="7">
    <location>
        <begin position="17"/>
        <end position="37"/>
    </location>
</feature>
<proteinExistence type="predicted"/>
<evidence type="ECO:0000256" key="3">
    <source>
        <dbReference type="ARBA" id="ARBA00022692"/>
    </source>
</evidence>
<feature type="domain" description="ABC3 transporter permease C-terminal" evidence="8">
    <location>
        <begin position="324"/>
        <end position="441"/>
    </location>
</feature>
<evidence type="ECO:0000256" key="2">
    <source>
        <dbReference type="ARBA" id="ARBA00022475"/>
    </source>
</evidence>
<keyword evidence="5 7" id="KW-0472">Membrane</keyword>
<dbReference type="AlphaFoldDB" id="A0A2S1QTX2"/>
<dbReference type="InterPro" id="IPR025857">
    <property type="entry name" value="MacB_PCD"/>
</dbReference>
<keyword evidence="2" id="KW-1003">Cell membrane</keyword>
<feature type="region of interest" description="Disordered" evidence="6">
    <location>
        <begin position="238"/>
        <end position="264"/>
    </location>
</feature>
<dbReference type="RefSeq" id="WP_108776543.1">
    <property type="nucleotide sequence ID" value="NZ_CP029186.1"/>
</dbReference>
<keyword evidence="11" id="KW-1185">Reference proteome</keyword>
<dbReference type="PANTHER" id="PTHR43738">
    <property type="entry name" value="ABC TRANSPORTER, MEMBRANE PROTEIN"/>
    <property type="match status" value="1"/>
</dbReference>
<evidence type="ECO:0000259" key="8">
    <source>
        <dbReference type="Pfam" id="PF02687"/>
    </source>
</evidence>
<keyword evidence="3 7" id="KW-0812">Transmembrane</keyword>
<name>A0A2S1QTX2_9FLAO</name>